<dbReference type="PANTHER" id="PTHR47962">
    <property type="entry name" value="ATP-DEPENDENT HELICASE LHR-RELATED-RELATED"/>
    <property type="match status" value="1"/>
</dbReference>
<dbReference type="InterPro" id="IPR027417">
    <property type="entry name" value="P-loop_NTPase"/>
</dbReference>
<evidence type="ECO:0000259" key="1">
    <source>
        <dbReference type="PROSITE" id="PS50035"/>
    </source>
</evidence>
<feature type="domain" description="PLD phosphodiesterase" evidence="1">
    <location>
        <begin position="207"/>
        <end position="238"/>
    </location>
</feature>
<dbReference type="InterPro" id="IPR001650">
    <property type="entry name" value="Helicase_C-like"/>
</dbReference>
<organism evidence="4 5">
    <name type="scientific">Kineosporia succinea</name>
    <dbReference type="NCBI Taxonomy" id="84632"/>
    <lineage>
        <taxon>Bacteria</taxon>
        <taxon>Bacillati</taxon>
        <taxon>Actinomycetota</taxon>
        <taxon>Actinomycetes</taxon>
        <taxon>Kineosporiales</taxon>
        <taxon>Kineosporiaceae</taxon>
        <taxon>Kineosporia</taxon>
    </lineage>
</organism>
<keyword evidence="4" id="KW-0378">Hydrolase</keyword>
<dbReference type="RefSeq" id="WP_307244534.1">
    <property type="nucleotide sequence ID" value="NZ_JAUSQZ010000001.1"/>
</dbReference>
<keyword evidence="4" id="KW-0347">Helicase</keyword>
<proteinExistence type="predicted"/>
<evidence type="ECO:0000259" key="2">
    <source>
        <dbReference type="PROSITE" id="PS51192"/>
    </source>
</evidence>
<comment type="caution">
    <text evidence="4">The sequence shown here is derived from an EMBL/GenBank/DDBJ whole genome shotgun (WGS) entry which is preliminary data.</text>
</comment>
<dbReference type="SUPFAM" id="SSF52540">
    <property type="entry name" value="P-loop containing nucleoside triphosphate hydrolases"/>
    <property type="match status" value="1"/>
</dbReference>
<dbReference type="Pfam" id="PF11907">
    <property type="entry name" value="DUF3427"/>
    <property type="match status" value="1"/>
</dbReference>
<dbReference type="PANTHER" id="PTHR47962:SF7">
    <property type="entry name" value="MITOCHONDRIAL ATP-DEPENDENT HELICASE IRC3-RELATED"/>
    <property type="match status" value="1"/>
</dbReference>
<evidence type="ECO:0000313" key="4">
    <source>
        <dbReference type="EMBL" id="MDP9827902.1"/>
    </source>
</evidence>
<dbReference type="SMART" id="SM00490">
    <property type="entry name" value="HELICc"/>
    <property type="match status" value="1"/>
</dbReference>
<sequence length="1039" mass="116432">MDTGLYESLITTELQNRLTLLQGLASETAAVDPAEQPIVLTRYLSRVIQDTLTAARSADRPSIVEGILEQLRSYGAAAETPALDEKLNHQQLHQIYRRDFIATGGAVLLRPATPLSEASLLTNARGEPTLAAELRAELASADRVDLLCAFVKWYGLRLLEDQLRELKNRGVPIRVLTTTYMGATDAKALDALVNEFGAEVKVNYETNRTRLHAKAWMFERRSGFHTAYVGSSNLSRAALVDGLEWNVRLSAIDTPDLMEKFEATFESYWQDKEFVTYDPREHGPLLRRELDRAAGKNAGGTQSALLLSGLEVRPLPHQQEMLEQLDAERKLHDRHRNLVVAATGTGKTVIAALDYKRLVQDQGDLSLLFVAHRIEILQQAQRTYQEVLANASFGELLADGKTPSRGRHVFASVMSLHADNLALIQPEAFDVVVIDEFHHAAAASYRRIMDQLQPKELLGLTATPERADGVNVRDFFGGRVAAELRLWDALDQNLLAPFHYFGIHDGTDLEKITWNRQRRSYDTEALTELYTADAARLNIILREVGEKVLDPGQMKCLGFCVSVKHAEYMAERFSEAGIPSIALSANTPAAERQHARGALRSGQVNAIFTVDLFNEGVDIPEVDTVLFLRPTESATVFLQQLGRGLRMSEGKAVLTALDFVGHQRAEFRFDQRFRALTGHLGKTLEQQVAKDFPLLPPGSQIVLDPVAKEALLASLKQQISPRWATMISEVRELQPSSLKDYLELGQRELADVLKKGTKDRSWAALERAADPDLPPLSTIESALLRRIRAFAHVDDRERAEHYTRMLSTSDTGDSLRQRRLADMLFFSFYPTGDTFTSADQGLTSIRTQPTVRRDFQEVVELSFDRARRMTEDLTPYGQEFADVPLSIHASYQREEILAAVGHASLKKPPSNFREGVAWCEAINSDILFVTCKKAEKDFSPSTMYKDFALTPELFHWESQSTTSDASPTGQRYIHHAERGSHVLLFVRAMQDGEMGTSPYVFMGPLEYVSHQHSRPMAVTWRLKTPMPTDMFMATRMVSV</sequence>
<keyword evidence="4" id="KW-0547">Nucleotide-binding</keyword>
<dbReference type="GO" id="GO:0004386">
    <property type="term" value="F:helicase activity"/>
    <property type="evidence" value="ECO:0007669"/>
    <property type="project" value="UniProtKB-KW"/>
</dbReference>
<dbReference type="InterPro" id="IPR052511">
    <property type="entry name" value="ATP-dep_Helicase"/>
</dbReference>
<feature type="domain" description="Helicase ATP-binding" evidence="2">
    <location>
        <begin position="328"/>
        <end position="482"/>
    </location>
</feature>
<feature type="domain" description="Helicase C-terminal" evidence="3">
    <location>
        <begin position="536"/>
        <end position="700"/>
    </location>
</feature>
<dbReference type="InterPro" id="IPR025202">
    <property type="entry name" value="PLD-like_dom"/>
</dbReference>
<dbReference type="Proteomes" id="UP001235712">
    <property type="component" value="Unassembled WGS sequence"/>
</dbReference>
<keyword evidence="5" id="KW-1185">Reference proteome</keyword>
<dbReference type="Gene3D" id="3.40.50.300">
    <property type="entry name" value="P-loop containing nucleotide triphosphate hydrolases"/>
    <property type="match status" value="2"/>
</dbReference>
<gene>
    <name evidence="4" type="ORF">J2S57_003651</name>
</gene>
<keyword evidence="4" id="KW-0067">ATP-binding</keyword>
<dbReference type="InterPro" id="IPR014001">
    <property type="entry name" value="Helicase_ATP-bd"/>
</dbReference>
<dbReference type="CDD" id="cd18799">
    <property type="entry name" value="SF2_C_EcoAI-like"/>
    <property type="match status" value="1"/>
</dbReference>
<dbReference type="CDD" id="cd18032">
    <property type="entry name" value="DEXHc_RE_I_III_res"/>
    <property type="match status" value="1"/>
</dbReference>
<dbReference type="PROSITE" id="PS51194">
    <property type="entry name" value="HELICASE_CTER"/>
    <property type="match status" value="1"/>
</dbReference>
<dbReference type="SUPFAM" id="SSF56024">
    <property type="entry name" value="Phospholipase D/nuclease"/>
    <property type="match status" value="1"/>
</dbReference>
<reference evidence="4 5" key="1">
    <citation type="submission" date="2023-07" db="EMBL/GenBank/DDBJ databases">
        <title>Sequencing the genomes of 1000 actinobacteria strains.</title>
        <authorList>
            <person name="Klenk H.-P."/>
        </authorList>
    </citation>
    <scope>NUCLEOTIDE SEQUENCE [LARGE SCALE GENOMIC DNA]</scope>
    <source>
        <strain evidence="4 5">DSM 44388</strain>
    </source>
</reference>
<protein>
    <submittedName>
        <fullName evidence="4">Superfamily II DNA or RNA helicase/HKD family nuclease</fullName>
    </submittedName>
</protein>
<dbReference type="PROSITE" id="PS51192">
    <property type="entry name" value="HELICASE_ATP_BIND_1"/>
    <property type="match status" value="1"/>
</dbReference>
<dbReference type="PROSITE" id="PS50035">
    <property type="entry name" value="PLD"/>
    <property type="match status" value="1"/>
</dbReference>
<dbReference type="Pfam" id="PF00271">
    <property type="entry name" value="Helicase_C"/>
    <property type="match status" value="1"/>
</dbReference>
<evidence type="ECO:0000259" key="3">
    <source>
        <dbReference type="PROSITE" id="PS51194"/>
    </source>
</evidence>
<dbReference type="InterPro" id="IPR006935">
    <property type="entry name" value="Helicase/UvrB_N"/>
</dbReference>
<accession>A0ABT9P5D0</accession>
<name>A0ABT9P5D0_9ACTN</name>
<dbReference type="InterPro" id="IPR021835">
    <property type="entry name" value="DUF3427"/>
</dbReference>
<dbReference type="Pfam" id="PF04851">
    <property type="entry name" value="ResIII"/>
    <property type="match status" value="1"/>
</dbReference>
<dbReference type="InterPro" id="IPR001736">
    <property type="entry name" value="PLipase_D/transphosphatidylase"/>
</dbReference>
<dbReference type="EMBL" id="JAUSQZ010000001">
    <property type="protein sequence ID" value="MDP9827902.1"/>
    <property type="molecule type" value="Genomic_DNA"/>
</dbReference>
<evidence type="ECO:0000313" key="5">
    <source>
        <dbReference type="Proteomes" id="UP001235712"/>
    </source>
</evidence>
<dbReference type="SMART" id="SM00487">
    <property type="entry name" value="DEXDc"/>
    <property type="match status" value="1"/>
</dbReference>
<dbReference type="Gene3D" id="3.30.870.10">
    <property type="entry name" value="Endonuclease Chain A"/>
    <property type="match status" value="1"/>
</dbReference>
<dbReference type="Pfam" id="PF13091">
    <property type="entry name" value="PLDc_2"/>
    <property type="match status" value="1"/>
</dbReference>
<dbReference type="CDD" id="cd09203">
    <property type="entry name" value="PLDc_N_DEXD_b1"/>
    <property type="match status" value="1"/>
</dbReference>